<dbReference type="PANTHER" id="PTHR47725:SF2">
    <property type="entry name" value="UBIQUITIN-LIKE DOMAIN-CONTAINING PROTEIN"/>
    <property type="match status" value="1"/>
</dbReference>
<dbReference type="OrthoDB" id="428577at2759"/>
<dbReference type="EMBL" id="BQFW01000010">
    <property type="protein sequence ID" value="GJJ75250.1"/>
    <property type="molecule type" value="Genomic_DNA"/>
</dbReference>
<dbReference type="AlphaFoldDB" id="A0A9P3LYU8"/>
<comment type="caution">
    <text evidence="2">The sequence shown here is derived from an EMBL/GenBank/DDBJ whole genome shotgun (WGS) entry which is preliminary data.</text>
</comment>
<accession>A0A9P3LYU8</accession>
<proteinExistence type="predicted"/>
<dbReference type="Proteomes" id="UP000827284">
    <property type="component" value="Unassembled WGS sequence"/>
</dbReference>
<gene>
    <name evidence="2" type="ORF">EMPS_07608</name>
</gene>
<dbReference type="PANTHER" id="PTHR47725">
    <property type="entry name" value="OS03G0364000 PROTEIN"/>
    <property type="match status" value="1"/>
</dbReference>
<reference evidence="2" key="2">
    <citation type="journal article" date="2022" name="Microbiol. Resour. Announc.">
        <title>Whole-Genome Sequence of Entomortierella parvispora E1425, a Mucoromycotan Fungus Associated with Burkholderiaceae-Related Endosymbiotic Bacteria.</title>
        <authorList>
            <person name="Herlambang A."/>
            <person name="Guo Y."/>
            <person name="Takashima Y."/>
            <person name="Narisawa K."/>
            <person name="Ohta H."/>
            <person name="Nishizawa T."/>
        </authorList>
    </citation>
    <scope>NUCLEOTIDE SEQUENCE</scope>
    <source>
        <strain evidence="2">E1425</strain>
    </source>
</reference>
<name>A0A9P3LYU8_9FUNG</name>
<evidence type="ECO:0000313" key="3">
    <source>
        <dbReference type="Proteomes" id="UP000827284"/>
    </source>
</evidence>
<organism evidence="2 3">
    <name type="scientific">Entomortierella parvispora</name>
    <dbReference type="NCBI Taxonomy" id="205924"/>
    <lineage>
        <taxon>Eukaryota</taxon>
        <taxon>Fungi</taxon>
        <taxon>Fungi incertae sedis</taxon>
        <taxon>Mucoromycota</taxon>
        <taxon>Mortierellomycotina</taxon>
        <taxon>Mortierellomycetes</taxon>
        <taxon>Mortierellales</taxon>
        <taxon>Mortierellaceae</taxon>
        <taxon>Entomortierella</taxon>
    </lineage>
</organism>
<feature type="region of interest" description="Disordered" evidence="1">
    <location>
        <begin position="104"/>
        <end position="136"/>
    </location>
</feature>
<sequence length="136" mass="14914">MSSQYYRVKRQKHTFFINSANPSSETILSLKQKLLKALQASATHLDAAAANVRSTADLKLSIPSKKDPHLFEELIDSKTAAASGLVDQQMIALTLKTQAGTWEPVEIAQPESVTDLDDLEDEPEEAPRSKGKGRAH</sequence>
<feature type="compositionally biased region" description="Acidic residues" evidence="1">
    <location>
        <begin position="114"/>
        <end position="124"/>
    </location>
</feature>
<reference evidence="2" key="1">
    <citation type="submission" date="2021-11" db="EMBL/GenBank/DDBJ databases">
        <authorList>
            <person name="Herlambang A."/>
            <person name="Guo Y."/>
            <person name="Takashima Y."/>
            <person name="Nishizawa T."/>
        </authorList>
    </citation>
    <scope>NUCLEOTIDE SEQUENCE</scope>
    <source>
        <strain evidence="2">E1425</strain>
    </source>
</reference>
<protein>
    <submittedName>
        <fullName evidence="2">Uncharacterized protein</fullName>
    </submittedName>
</protein>
<evidence type="ECO:0000313" key="2">
    <source>
        <dbReference type="EMBL" id="GJJ75250.1"/>
    </source>
</evidence>
<evidence type="ECO:0000256" key="1">
    <source>
        <dbReference type="SAM" id="MobiDB-lite"/>
    </source>
</evidence>
<keyword evidence="3" id="KW-1185">Reference proteome</keyword>